<organism evidence="1 2">
    <name type="scientific">Lactobacillus phage Lb338-1</name>
    <dbReference type="NCBI Taxonomy" id="2892342"/>
    <lineage>
        <taxon>Viruses</taxon>
        <taxon>Duplodnaviria</taxon>
        <taxon>Heunggongvirae</taxon>
        <taxon>Uroviricota</taxon>
        <taxon>Caudoviricetes</taxon>
        <taxon>Herelleviridae</taxon>
        <taxon>Mooreparkvirus</taxon>
        <taxon>Mooreparkvirus Lb3381</taxon>
    </lineage>
</organism>
<protein>
    <recommendedName>
        <fullName evidence="3">SprT-like domain-containing protein</fullName>
    </recommendedName>
</protein>
<gene>
    <name evidence="1" type="ORF">lb338_phage_12</name>
</gene>
<dbReference type="OrthoDB" id="39250at10239"/>
<sequence>MLSLSEYKQVNKLTPSHKQKLVAILSQHAQKFLRSNFNIDLKIPIVIDGRMTTNLGAFRGYHDRAFGPIDIRMNKQALLLNERENNLAGSLKTLEHECIHYACYMQGKPFNDGDQYFESLLAKFGVPSSEKTNNPISKVPMKVYVIQDVYGCYKDTKKVMELKRLHTPRPCYNEHYTYDLRSYGNNYENVTIKRIGYNLVKHNI</sequence>
<dbReference type="KEGG" id="vg:7750867"/>
<proteinExistence type="predicted"/>
<accession>C1KFC2</accession>
<dbReference type="RefSeq" id="YP_002790691.1">
    <property type="nucleotide sequence ID" value="NC_012530.1"/>
</dbReference>
<dbReference type="EMBL" id="FJ822135">
    <property type="protein sequence ID" value="ACO36933.1"/>
    <property type="molecule type" value="Genomic_DNA"/>
</dbReference>
<name>C1KFC2_9CAUD</name>
<evidence type="ECO:0000313" key="2">
    <source>
        <dbReference type="Proteomes" id="UP000001878"/>
    </source>
</evidence>
<evidence type="ECO:0000313" key="1">
    <source>
        <dbReference type="EMBL" id="ACO36933.1"/>
    </source>
</evidence>
<dbReference type="GeneID" id="7750867"/>
<reference evidence="1 2" key="1">
    <citation type="journal article" date="2009" name="Gene">
        <title>Genome of a virulent bacteriophage Lb338-1 that lyses the probiotic Lactobacillus paracasei cheese strain.</title>
        <authorList>
            <person name="Alemayehu D."/>
            <person name="Ross R.P."/>
            <person name="O'Sullivan O."/>
            <person name="Coffey A."/>
            <person name="Stanton C."/>
            <person name="Fitzgerald G.F."/>
            <person name="McAuliffe O."/>
        </authorList>
    </citation>
    <scope>NUCLEOTIDE SEQUENCE [LARGE SCALE GENOMIC DNA]</scope>
    <source>
        <strain evidence="1">Lb338-1</strain>
    </source>
</reference>
<dbReference type="Proteomes" id="UP000001878">
    <property type="component" value="Segment"/>
</dbReference>
<keyword evidence="2" id="KW-1185">Reference proteome</keyword>
<evidence type="ECO:0008006" key="3">
    <source>
        <dbReference type="Google" id="ProtNLM"/>
    </source>
</evidence>